<dbReference type="NCBIfam" id="TIGR00797">
    <property type="entry name" value="matE"/>
    <property type="match status" value="1"/>
</dbReference>
<feature type="region of interest" description="Disordered" evidence="13">
    <location>
        <begin position="1"/>
        <end position="42"/>
    </location>
</feature>
<dbReference type="AlphaFoldDB" id="A0A366M4V4"/>
<feature type="transmembrane region" description="Helical" evidence="14">
    <location>
        <begin position="52"/>
        <end position="72"/>
    </location>
</feature>
<keyword evidence="7" id="KW-1003">Cell membrane</keyword>
<keyword evidence="6" id="KW-0050">Antiport</keyword>
<dbReference type="Proteomes" id="UP000253303">
    <property type="component" value="Unassembled WGS sequence"/>
</dbReference>
<dbReference type="GO" id="GO:0005886">
    <property type="term" value="C:plasma membrane"/>
    <property type="evidence" value="ECO:0007669"/>
    <property type="project" value="UniProtKB-SubCell"/>
</dbReference>
<evidence type="ECO:0000313" key="15">
    <source>
        <dbReference type="EMBL" id="RBQ20634.1"/>
    </source>
</evidence>
<feature type="transmembrane region" description="Helical" evidence="14">
    <location>
        <begin position="417"/>
        <end position="436"/>
    </location>
</feature>
<keyword evidence="8 14" id="KW-0812">Transmembrane</keyword>
<feature type="transmembrane region" description="Helical" evidence="14">
    <location>
        <begin position="442"/>
        <end position="464"/>
    </location>
</feature>
<dbReference type="Pfam" id="PF01554">
    <property type="entry name" value="MatE"/>
    <property type="match status" value="2"/>
</dbReference>
<protein>
    <recommendedName>
        <fullName evidence="4">Probable multidrug resistance protein NorM</fullName>
    </recommendedName>
    <alternativeName>
        <fullName evidence="12">Multidrug-efflux transporter</fullName>
    </alternativeName>
</protein>
<evidence type="ECO:0000256" key="13">
    <source>
        <dbReference type="SAM" id="MobiDB-lite"/>
    </source>
</evidence>
<evidence type="ECO:0000256" key="5">
    <source>
        <dbReference type="ARBA" id="ARBA00022448"/>
    </source>
</evidence>
<evidence type="ECO:0000256" key="2">
    <source>
        <dbReference type="ARBA" id="ARBA00004651"/>
    </source>
</evidence>
<keyword evidence="16" id="KW-1185">Reference proteome</keyword>
<evidence type="ECO:0000256" key="11">
    <source>
        <dbReference type="ARBA" id="ARBA00023136"/>
    </source>
</evidence>
<organism evidence="15 16">
    <name type="scientific">Spongiactinospora rosea</name>
    <dbReference type="NCBI Taxonomy" id="2248750"/>
    <lineage>
        <taxon>Bacteria</taxon>
        <taxon>Bacillati</taxon>
        <taxon>Actinomycetota</taxon>
        <taxon>Actinomycetes</taxon>
        <taxon>Streptosporangiales</taxon>
        <taxon>Streptosporangiaceae</taxon>
        <taxon>Spongiactinospora</taxon>
    </lineage>
</organism>
<sequence length="481" mass="49234">MRPARRHRGARSRVEGLKGGHPDRPGPRHRDPGRGPGRPVTAPAAGPSVGRLWALAVPLLVAGLTQIIVNLVDTVLLGRLSTEALGAFALAAPVYLVALVVVRGWATAVQVLVAREHGAGRPGSVARVVRVGLLTSIVVGAGIGAALYAVAGPTLTLLGAAPELIGPGTGYLRILAPAVPLAAASFVLQSACAGIGVTRASMYHALLVNVVNLPLGVLLIFGAGLGVTGAALATLAATAAGTAFLLTYARSRLPRSGPEPAEDVTRRLWAIGWPEMSTMGLGYLNEALIAGFAARMSTADLAAYRIVDNLLLVVFTALSAAAAPITIMAGQALGAGDKAAATLWRRKGVVLLFVVFAAPAALALLAGPWLLALVTTNPVVADLAWAAVPLAVLSMAPMVPAMAYGSFLRAMGDTRSVMLANAAGDYLMLLPLAWLLGVRAGLGLPGVYVAWIAFGLTLSLILALRVRAHLRRGTVSTLPAA</sequence>
<evidence type="ECO:0000313" key="16">
    <source>
        <dbReference type="Proteomes" id="UP000253303"/>
    </source>
</evidence>
<feature type="transmembrane region" description="Helical" evidence="14">
    <location>
        <begin position="310"/>
        <end position="329"/>
    </location>
</feature>
<evidence type="ECO:0000256" key="14">
    <source>
        <dbReference type="SAM" id="Phobius"/>
    </source>
</evidence>
<evidence type="ECO:0000256" key="6">
    <source>
        <dbReference type="ARBA" id="ARBA00022449"/>
    </source>
</evidence>
<dbReference type="EMBL" id="QMEY01000002">
    <property type="protein sequence ID" value="RBQ20634.1"/>
    <property type="molecule type" value="Genomic_DNA"/>
</dbReference>
<dbReference type="GO" id="GO:0015297">
    <property type="term" value="F:antiporter activity"/>
    <property type="evidence" value="ECO:0007669"/>
    <property type="project" value="UniProtKB-KW"/>
</dbReference>
<feature type="transmembrane region" description="Helical" evidence="14">
    <location>
        <begin position="171"/>
        <end position="191"/>
    </location>
</feature>
<feature type="transmembrane region" description="Helical" evidence="14">
    <location>
        <begin position="349"/>
        <end position="371"/>
    </location>
</feature>
<proteinExistence type="inferred from homology"/>
<feature type="transmembrane region" description="Helical" evidence="14">
    <location>
        <begin position="84"/>
        <end position="106"/>
    </location>
</feature>
<feature type="transmembrane region" description="Helical" evidence="14">
    <location>
        <begin position="230"/>
        <end position="249"/>
    </location>
</feature>
<name>A0A366M4V4_9ACTN</name>
<evidence type="ECO:0000256" key="12">
    <source>
        <dbReference type="ARBA" id="ARBA00031636"/>
    </source>
</evidence>
<gene>
    <name evidence="15" type="ORF">DP939_05965</name>
</gene>
<feature type="transmembrane region" description="Helical" evidence="14">
    <location>
        <begin position="203"/>
        <end position="224"/>
    </location>
</feature>
<comment type="caution">
    <text evidence="15">The sequence shown here is derived from an EMBL/GenBank/DDBJ whole genome shotgun (WGS) entry which is preliminary data.</text>
</comment>
<evidence type="ECO:0000256" key="4">
    <source>
        <dbReference type="ARBA" id="ARBA00020268"/>
    </source>
</evidence>
<evidence type="ECO:0000256" key="10">
    <source>
        <dbReference type="ARBA" id="ARBA00023065"/>
    </source>
</evidence>
<evidence type="ECO:0000256" key="7">
    <source>
        <dbReference type="ARBA" id="ARBA00022475"/>
    </source>
</evidence>
<dbReference type="InterPro" id="IPR002528">
    <property type="entry name" value="MATE_fam"/>
</dbReference>
<dbReference type="PANTHER" id="PTHR43298:SF2">
    <property type="entry name" value="FMN_FAD EXPORTER YEEO-RELATED"/>
    <property type="match status" value="1"/>
</dbReference>
<evidence type="ECO:0000256" key="9">
    <source>
        <dbReference type="ARBA" id="ARBA00022989"/>
    </source>
</evidence>
<dbReference type="InterPro" id="IPR050222">
    <property type="entry name" value="MATE_MdtK"/>
</dbReference>
<feature type="transmembrane region" description="Helical" evidence="14">
    <location>
        <begin position="127"/>
        <end position="151"/>
    </location>
</feature>
<dbReference type="PANTHER" id="PTHR43298">
    <property type="entry name" value="MULTIDRUG RESISTANCE PROTEIN NORM-RELATED"/>
    <property type="match status" value="1"/>
</dbReference>
<accession>A0A366M4V4</accession>
<evidence type="ECO:0000256" key="1">
    <source>
        <dbReference type="ARBA" id="ARBA00003408"/>
    </source>
</evidence>
<keyword evidence="5" id="KW-0813">Transport</keyword>
<comment type="function">
    <text evidence="1">Multidrug efflux pump.</text>
</comment>
<dbReference type="GO" id="GO:0006811">
    <property type="term" value="P:monoatomic ion transport"/>
    <property type="evidence" value="ECO:0007669"/>
    <property type="project" value="UniProtKB-KW"/>
</dbReference>
<comment type="subcellular location">
    <subcellularLocation>
        <location evidence="2">Cell membrane</location>
        <topology evidence="2">Multi-pass membrane protein</topology>
    </subcellularLocation>
</comment>
<keyword evidence="9 14" id="KW-1133">Transmembrane helix</keyword>
<comment type="similarity">
    <text evidence="3">Belongs to the multi antimicrobial extrusion (MATE) (TC 2.A.66.1) family.</text>
</comment>
<dbReference type="GO" id="GO:0042910">
    <property type="term" value="F:xenobiotic transmembrane transporter activity"/>
    <property type="evidence" value="ECO:0007669"/>
    <property type="project" value="InterPro"/>
</dbReference>
<dbReference type="PIRSF" id="PIRSF006603">
    <property type="entry name" value="DinF"/>
    <property type="match status" value="1"/>
</dbReference>
<keyword evidence="10" id="KW-0406">Ion transport</keyword>
<feature type="transmembrane region" description="Helical" evidence="14">
    <location>
        <begin position="383"/>
        <end position="405"/>
    </location>
</feature>
<feature type="compositionally biased region" description="Basic residues" evidence="13">
    <location>
        <begin position="1"/>
        <end position="11"/>
    </location>
</feature>
<evidence type="ECO:0000256" key="3">
    <source>
        <dbReference type="ARBA" id="ARBA00010199"/>
    </source>
</evidence>
<feature type="compositionally biased region" description="Basic and acidic residues" evidence="13">
    <location>
        <begin position="12"/>
        <end position="33"/>
    </location>
</feature>
<keyword evidence="11 14" id="KW-0472">Membrane</keyword>
<reference evidence="15 16" key="1">
    <citation type="submission" date="2018-06" db="EMBL/GenBank/DDBJ databases">
        <title>Sphaerisporangium craniellae sp. nov., isolated from a marine sponge in the South China Sea.</title>
        <authorList>
            <person name="Li L."/>
        </authorList>
    </citation>
    <scope>NUCLEOTIDE SEQUENCE [LARGE SCALE GENOMIC DNA]</scope>
    <source>
        <strain evidence="15 16">LHW63015</strain>
    </source>
</reference>
<dbReference type="InterPro" id="IPR048279">
    <property type="entry name" value="MdtK-like"/>
</dbReference>
<evidence type="ECO:0000256" key="8">
    <source>
        <dbReference type="ARBA" id="ARBA00022692"/>
    </source>
</evidence>